<proteinExistence type="predicted"/>
<comment type="caution">
    <text evidence="1">The sequence shown here is derived from an EMBL/GenBank/DDBJ whole genome shotgun (WGS) entry which is preliminary data.</text>
</comment>
<evidence type="ECO:0000313" key="2">
    <source>
        <dbReference type="Proteomes" id="UP000011682"/>
    </source>
</evidence>
<evidence type="ECO:0000313" key="1">
    <source>
        <dbReference type="EMBL" id="EPX62084.1"/>
    </source>
</evidence>
<dbReference type="EMBL" id="ANAH02000008">
    <property type="protein sequence ID" value="EPX62084.1"/>
    <property type="molecule type" value="Genomic_DNA"/>
</dbReference>
<dbReference type="AlphaFoldDB" id="S9QLE4"/>
<keyword evidence="2" id="KW-1185">Reference proteome</keyword>
<reference evidence="1" key="1">
    <citation type="submission" date="2013-05" db="EMBL/GenBank/DDBJ databases">
        <title>Genome assembly of Cystobacter fuscus DSM 2262.</title>
        <authorList>
            <person name="Sharma G."/>
            <person name="Khatri I."/>
            <person name="Kaur C."/>
            <person name="Mayilraj S."/>
            <person name="Subramanian S."/>
        </authorList>
    </citation>
    <scope>NUCLEOTIDE SEQUENCE [LARGE SCALE GENOMIC DNA]</scope>
    <source>
        <strain evidence="1">DSM 2262</strain>
    </source>
</reference>
<sequence length="37" mass="3920">MAAIAIRGSIFEVVNSTVLGVSEQVPGETTSLWTEIL</sequence>
<name>S9QLE4_CYSF2</name>
<accession>S9QLE4</accession>
<dbReference type="Proteomes" id="UP000011682">
    <property type="component" value="Unassembled WGS sequence"/>
</dbReference>
<gene>
    <name evidence="1" type="ORF">D187_009988</name>
</gene>
<protein>
    <submittedName>
        <fullName evidence="1">Uncharacterized protein</fullName>
    </submittedName>
</protein>
<organism evidence="1 2">
    <name type="scientific">Cystobacter fuscus (strain ATCC 25194 / DSM 2262 / NBRC 100088 / M29)</name>
    <dbReference type="NCBI Taxonomy" id="1242864"/>
    <lineage>
        <taxon>Bacteria</taxon>
        <taxon>Pseudomonadati</taxon>
        <taxon>Myxococcota</taxon>
        <taxon>Myxococcia</taxon>
        <taxon>Myxococcales</taxon>
        <taxon>Cystobacterineae</taxon>
        <taxon>Archangiaceae</taxon>
        <taxon>Cystobacter</taxon>
    </lineage>
</organism>